<dbReference type="InterPro" id="IPR055414">
    <property type="entry name" value="LRR_R13L4/SHOC2-like"/>
</dbReference>
<dbReference type="Pfam" id="PF23598">
    <property type="entry name" value="LRR_14"/>
    <property type="match status" value="1"/>
</dbReference>
<dbReference type="OrthoDB" id="1936883at2759"/>
<accession>A0A8J4QFK6</accession>
<dbReference type="InterPro" id="IPR003591">
    <property type="entry name" value="Leu-rich_rpt_typical-subtyp"/>
</dbReference>
<reference evidence="5" key="1">
    <citation type="submission" date="2020-03" db="EMBL/GenBank/DDBJ databases">
        <title>Castanea mollissima Vanexum genome sequencing.</title>
        <authorList>
            <person name="Staton M."/>
        </authorList>
    </citation>
    <scope>NUCLEOTIDE SEQUENCE</scope>
    <source>
        <tissue evidence="5">Leaf</tissue>
    </source>
</reference>
<dbReference type="PROSITE" id="PS51450">
    <property type="entry name" value="LRR"/>
    <property type="match status" value="1"/>
</dbReference>
<feature type="domain" description="Disease resistance protein Roq1-like winged-helix" evidence="3">
    <location>
        <begin position="30"/>
        <end position="68"/>
    </location>
</feature>
<sequence length="703" mass="79300">MTKVANLAGWDLTDKHETIVIQKIIRRIFNYDIGVLKDKSLITIDDQGILWMHDLLQDMGQEIVRRESPKEPGGRSRLWIYKDVIHVLKKNTGTEVVEGIMLNMPIQEVEHLSAEVFSKMKILRLLIIGNMKLPKGFINGTMKLPKVLIRGNVQLPKDLSYLSDELRIIEWHGYPFKSMPTSFQPNKLVEIRMHCSRIIQLWKGIMILDALKLMDLSDSQYLIEIPDLSGAPKLKQLILRHCTRLYKIHTSLGDLKQLIRLDLNGCKCLESLPHKISLEALEIFDLGGCSRLKKFPEIVGNMSCLSKLCLSETAIKDLPLLVEHLNGLIELDLRDCKSLLSLSNACCCLMSLKILTLSGCSKLDELPDNLGNIKGLEKLDVSGTAIRGLPLSVVHLKNLKVLSLRECVGLSSKSFNKLMSFPLQRKRSPDPMGMLECLQGLWSLTKLDLSYCNIQTIPDVLGPLSSLEVLNLTRNNFVCLPESIVQLSNLGGLYLGGCNQLQMLPKLPLNMYFIDATGCTSLETLSLSPEYDFQPNIYLVNCVKLIYNQGKGDLFLTILRHYIIKRCCNPNSDSYLTIPGIEKLFVFSLIFFKPIADTEAMQSWMAEMIVLLPEYRVCGTGFGAISVWLQGNLRLINVKRVPVGAMPESFGGEYCCLFGDRLWDEHIAVLLIHEMGHLIRKPQKSICIILAHMVALVQQIMLM</sequence>
<evidence type="ECO:0000256" key="1">
    <source>
        <dbReference type="ARBA" id="ARBA00022614"/>
    </source>
</evidence>
<evidence type="ECO:0000256" key="2">
    <source>
        <dbReference type="ARBA" id="ARBA00022737"/>
    </source>
</evidence>
<organism evidence="5 6">
    <name type="scientific">Castanea mollissima</name>
    <name type="common">Chinese chestnut</name>
    <dbReference type="NCBI Taxonomy" id="60419"/>
    <lineage>
        <taxon>Eukaryota</taxon>
        <taxon>Viridiplantae</taxon>
        <taxon>Streptophyta</taxon>
        <taxon>Embryophyta</taxon>
        <taxon>Tracheophyta</taxon>
        <taxon>Spermatophyta</taxon>
        <taxon>Magnoliopsida</taxon>
        <taxon>eudicotyledons</taxon>
        <taxon>Gunneridae</taxon>
        <taxon>Pentapetalae</taxon>
        <taxon>rosids</taxon>
        <taxon>fabids</taxon>
        <taxon>Fagales</taxon>
        <taxon>Fagaceae</taxon>
        <taxon>Castanea</taxon>
    </lineage>
</organism>
<keyword evidence="2" id="KW-0677">Repeat</keyword>
<dbReference type="SMART" id="SM00369">
    <property type="entry name" value="LRR_TYP"/>
    <property type="match status" value="2"/>
</dbReference>
<dbReference type="SUPFAM" id="SSF46785">
    <property type="entry name" value="Winged helix' DNA-binding domain"/>
    <property type="match status" value="1"/>
</dbReference>
<keyword evidence="6" id="KW-1185">Reference proteome</keyword>
<evidence type="ECO:0000259" key="4">
    <source>
        <dbReference type="Pfam" id="PF23598"/>
    </source>
</evidence>
<evidence type="ECO:0000259" key="3">
    <source>
        <dbReference type="Pfam" id="PF23282"/>
    </source>
</evidence>
<dbReference type="PANTHER" id="PTHR11017">
    <property type="entry name" value="LEUCINE-RICH REPEAT-CONTAINING PROTEIN"/>
    <property type="match status" value="1"/>
</dbReference>
<dbReference type="Gene3D" id="3.80.10.10">
    <property type="entry name" value="Ribonuclease Inhibitor"/>
    <property type="match status" value="3"/>
</dbReference>
<proteinExistence type="predicted"/>
<dbReference type="EMBL" id="JRKL02005902">
    <property type="protein sequence ID" value="KAF3949728.1"/>
    <property type="molecule type" value="Genomic_DNA"/>
</dbReference>
<dbReference type="InterPro" id="IPR001611">
    <property type="entry name" value="Leu-rich_rpt"/>
</dbReference>
<dbReference type="InterPro" id="IPR058192">
    <property type="entry name" value="WHD_ROQ1-like"/>
</dbReference>
<dbReference type="PANTHER" id="PTHR11017:SF559">
    <property type="entry name" value="DISEASE RESISTANCE PROTEIN CHL1"/>
    <property type="match status" value="1"/>
</dbReference>
<gene>
    <name evidence="5" type="ORF">CMV_024436</name>
</gene>
<dbReference type="InterPro" id="IPR036390">
    <property type="entry name" value="WH_DNA-bd_sf"/>
</dbReference>
<evidence type="ECO:0000313" key="6">
    <source>
        <dbReference type="Proteomes" id="UP000737018"/>
    </source>
</evidence>
<dbReference type="Proteomes" id="UP000737018">
    <property type="component" value="Unassembled WGS sequence"/>
</dbReference>
<dbReference type="SUPFAM" id="SSF52058">
    <property type="entry name" value="L domain-like"/>
    <property type="match status" value="2"/>
</dbReference>
<dbReference type="AlphaFoldDB" id="A0A8J4QFK6"/>
<comment type="caution">
    <text evidence="5">The sequence shown here is derived from an EMBL/GenBank/DDBJ whole genome shotgun (WGS) entry which is preliminary data.</text>
</comment>
<dbReference type="GO" id="GO:0006952">
    <property type="term" value="P:defense response"/>
    <property type="evidence" value="ECO:0007669"/>
    <property type="project" value="InterPro"/>
</dbReference>
<dbReference type="InterPro" id="IPR044974">
    <property type="entry name" value="Disease_R_plants"/>
</dbReference>
<protein>
    <submittedName>
        <fullName evidence="5">Uncharacterized protein</fullName>
    </submittedName>
</protein>
<feature type="domain" description="Disease resistance R13L4/SHOC-2-like LRR" evidence="4">
    <location>
        <begin position="326"/>
        <end position="443"/>
    </location>
</feature>
<dbReference type="InterPro" id="IPR032675">
    <property type="entry name" value="LRR_dom_sf"/>
</dbReference>
<dbReference type="Pfam" id="PF23282">
    <property type="entry name" value="WHD_ROQ1"/>
    <property type="match status" value="1"/>
</dbReference>
<evidence type="ECO:0000313" key="5">
    <source>
        <dbReference type="EMBL" id="KAF3949728.1"/>
    </source>
</evidence>
<keyword evidence="1" id="KW-0433">Leucine-rich repeat</keyword>
<name>A0A8J4QFK6_9ROSI</name>